<dbReference type="Proteomes" id="UP000013961">
    <property type="component" value="Chromosome"/>
</dbReference>
<reference evidence="3 4" key="1">
    <citation type="journal article" date="2013" name="Genome Announc.">
        <title>Complete Genome Sequence of Mycobacterium massiliense Clinical Strain Asan 50594, Belonging to the Type II Genotype.</title>
        <authorList>
            <person name="Kim B.J."/>
            <person name="Kim B.R."/>
            <person name="Hong S.H."/>
            <person name="Seok S.H."/>
            <person name="Kook Y.H."/>
            <person name="Kim B.J."/>
        </authorList>
    </citation>
    <scope>NUCLEOTIDE SEQUENCE [LARGE SCALE GENOMIC DNA]</scope>
    <source>
        <strain evidence="3 4">50594</strain>
    </source>
</reference>
<dbReference type="SUPFAM" id="SSF46785">
    <property type="entry name" value="Winged helix' DNA-binding domain"/>
    <property type="match status" value="1"/>
</dbReference>
<dbReference type="Pfam" id="PF10400">
    <property type="entry name" value="Vir_act_alpha_C"/>
    <property type="match status" value="1"/>
</dbReference>
<dbReference type="Gene3D" id="1.10.10.10">
    <property type="entry name" value="Winged helix-like DNA-binding domain superfamily/Winged helix DNA-binding domain"/>
    <property type="match status" value="1"/>
</dbReference>
<feature type="domain" description="Transcription regulator PadR C-terminal" evidence="2">
    <location>
        <begin position="102"/>
        <end position="182"/>
    </location>
</feature>
<evidence type="ECO:0000259" key="2">
    <source>
        <dbReference type="Pfam" id="PF10400"/>
    </source>
</evidence>
<evidence type="ECO:0000259" key="1">
    <source>
        <dbReference type="Pfam" id="PF03551"/>
    </source>
</evidence>
<evidence type="ECO:0000313" key="4">
    <source>
        <dbReference type="Proteomes" id="UP000013961"/>
    </source>
</evidence>
<protein>
    <recommendedName>
        <fullName evidence="5">PadR family transcriptional regulator</fullName>
    </recommendedName>
</protein>
<proteinExistence type="predicted"/>
<dbReference type="AlphaFoldDB" id="A0AB33A806"/>
<dbReference type="InterPro" id="IPR005149">
    <property type="entry name" value="Tscrpt_reg_PadR_N"/>
</dbReference>
<feature type="domain" description="Transcription regulator PadR N-terminal" evidence="1">
    <location>
        <begin position="17"/>
        <end position="89"/>
    </location>
</feature>
<dbReference type="Pfam" id="PF03551">
    <property type="entry name" value="PadR"/>
    <property type="match status" value="1"/>
</dbReference>
<dbReference type="InterPro" id="IPR036390">
    <property type="entry name" value="WH_DNA-bd_sf"/>
</dbReference>
<dbReference type="PANTHER" id="PTHR43252">
    <property type="entry name" value="TRANSCRIPTIONAL REGULATOR YQJI"/>
    <property type="match status" value="1"/>
</dbReference>
<organism evidence="3 4">
    <name type="scientific">Mycobacteroides abscessus subsp. bolletii 50594</name>
    <dbReference type="NCBI Taxonomy" id="1303024"/>
    <lineage>
        <taxon>Bacteria</taxon>
        <taxon>Bacillati</taxon>
        <taxon>Actinomycetota</taxon>
        <taxon>Actinomycetes</taxon>
        <taxon>Mycobacteriales</taxon>
        <taxon>Mycobacteriaceae</taxon>
        <taxon>Mycobacteroides</taxon>
        <taxon>Mycobacteroides abscessus</taxon>
    </lineage>
</organism>
<name>A0AB33A806_9MYCO</name>
<evidence type="ECO:0000313" key="3">
    <source>
        <dbReference type="EMBL" id="AGM27928.1"/>
    </source>
</evidence>
<accession>A0AB33A806</accession>
<dbReference type="KEGG" id="mabb:MASS_1326"/>
<dbReference type="InterPro" id="IPR036388">
    <property type="entry name" value="WH-like_DNA-bd_sf"/>
</dbReference>
<evidence type="ECO:0008006" key="5">
    <source>
        <dbReference type="Google" id="ProtNLM"/>
    </source>
</evidence>
<dbReference type="InterPro" id="IPR018309">
    <property type="entry name" value="Tscrpt_reg_PadR_C"/>
</dbReference>
<dbReference type="Gene3D" id="6.10.140.190">
    <property type="match status" value="1"/>
</dbReference>
<gene>
    <name evidence="3" type="ORF">MASS_1326</name>
</gene>
<dbReference type="PANTHER" id="PTHR43252:SF4">
    <property type="entry name" value="TRANSCRIPTIONAL REGULATORY PROTEIN"/>
    <property type="match status" value="1"/>
</dbReference>
<sequence>MRASCQHARVALTHALLLSLAEQSGSGYELTNRFDRSIGYFYSATHQQIYRTLRRMEDDSWLRCQVVDQEGRPAKKVYTVAELGYRELSRWIASSEGTDMRDLALKVRAATYADSDVVVEQIRAQRNAHAAALEGYLHMQKRQFPAPDQLSGAALHQYLVLRGGIRMEEGFTDWCDEMLSALSISHVPARTDESEIDE</sequence>
<dbReference type="EMBL" id="CP004374">
    <property type="protein sequence ID" value="AGM27928.1"/>
    <property type="molecule type" value="Genomic_DNA"/>
</dbReference>